<sequence>MAVAQDVRILNERIDAAFRRRHQTRYVLMASKEPDGTISFFMNISPKDRRRRSVPLHSLKTADLTYFEQVIAGIQRHTHLSIDYCGFGPKDYWPQSGRRIESKPHHLEHSAFDW</sequence>
<gene>
    <name evidence="1" type="ORF">ACFQ3L_11020</name>
</gene>
<evidence type="ECO:0000313" key="2">
    <source>
        <dbReference type="Proteomes" id="UP001597249"/>
    </source>
</evidence>
<organism evidence="1 2">
    <name type="scientific">Lacticaseibacillus jixianensis</name>
    <dbReference type="NCBI Taxonomy" id="2486012"/>
    <lineage>
        <taxon>Bacteria</taxon>
        <taxon>Bacillati</taxon>
        <taxon>Bacillota</taxon>
        <taxon>Bacilli</taxon>
        <taxon>Lactobacillales</taxon>
        <taxon>Lactobacillaceae</taxon>
        <taxon>Lacticaseibacillus</taxon>
    </lineage>
</organism>
<name>A0ABW4BC39_9LACO</name>
<dbReference type="Proteomes" id="UP001597249">
    <property type="component" value="Unassembled WGS sequence"/>
</dbReference>
<keyword evidence="2" id="KW-1185">Reference proteome</keyword>
<evidence type="ECO:0000313" key="1">
    <source>
        <dbReference type="EMBL" id="MFD1394098.1"/>
    </source>
</evidence>
<dbReference type="EMBL" id="JBHTMO010000040">
    <property type="protein sequence ID" value="MFD1394098.1"/>
    <property type="molecule type" value="Genomic_DNA"/>
</dbReference>
<protein>
    <submittedName>
        <fullName evidence="1">Acetyl-CoA carboxylase</fullName>
    </submittedName>
</protein>
<accession>A0ABW4BC39</accession>
<dbReference type="RefSeq" id="WP_125585236.1">
    <property type="nucleotide sequence ID" value="NZ_JBHTMO010000040.1"/>
</dbReference>
<reference evidence="2" key="1">
    <citation type="journal article" date="2019" name="Int. J. Syst. Evol. Microbiol.">
        <title>The Global Catalogue of Microorganisms (GCM) 10K type strain sequencing project: providing services to taxonomists for standard genome sequencing and annotation.</title>
        <authorList>
            <consortium name="The Broad Institute Genomics Platform"/>
            <consortium name="The Broad Institute Genome Sequencing Center for Infectious Disease"/>
            <person name="Wu L."/>
            <person name="Ma J."/>
        </authorList>
    </citation>
    <scope>NUCLEOTIDE SEQUENCE [LARGE SCALE GENOMIC DNA]</scope>
    <source>
        <strain evidence="2">CCM 8911</strain>
    </source>
</reference>
<proteinExistence type="predicted"/>
<comment type="caution">
    <text evidence="1">The sequence shown here is derived from an EMBL/GenBank/DDBJ whole genome shotgun (WGS) entry which is preliminary data.</text>
</comment>